<keyword evidence="3 6" id="KW-1133">Transmembrane helix</keyword>
<protein>
    <recommendedName>
        <fullName evidence="7">DUF202 domain-containing protein</fullName>
    </recommendedName>
</protein>
<organism evidence="8 9">
    <name type="scientific">Purpureocillium lilacinum</name>
    <name type="common">Paecilomyces lilacinus</name>
    <dbReference type="NCBI Taxonomy" id="33203"/>
    <lineage>
        <taxon>Eukaryota</taxon>
        <taxon>Fungi</taxon>
        <taxon>Dikarya</taxon>
        <taxon>Ascomycota</taxon>
        <taxon>Pezizomycotina</taxon>
        <taxon>Sordariomycetes</taxon>
        <taxon>Hypocreomycetidae</taxon>
        <taxon>Hypocreales</taxon>
        <taxon>Ophiocordycipitaceae</taxon>
        <taxon>Purpureocillium</taxon>
    </lineage>
</organism>
<feature type="transmembrane region" description="Helical" evidence="6">
    <location>
        <begin position="198"/>
        <end position="218"/>
    </location>
</feature>
<evidence type="ECO:0000313" key="9">
    <source>
        <dbReference type="Proteomes" id="UP001287286"/>
    </source>
</evidence>
<proteinExistence type="predicted"/>
<sequence>MSSAQTQTRAQPPDHHVDEDVDADAAIDEEDITLRCCAPVYALTAPVEVGEIGFVDPLLLLLLLLLPAAHVHVALLRRRRSRSGGRAGSSAFFAWPLLGPLLFPNETSDARDHCANERTFLSYLRIAIYLAVLSVAITLSFHLKNQPTNLERRMAKPLGIIFWGLSVVTLVIGLGNYMKTVNKYSRRVAIVQSGWRTQLVLGMLAGAIIGTCIVLLVVEKLRPSESSL</sequence>
<evidence type="ECO:0000256" key="4">
    <source>
        <dbReference type="ARBA" id="ARBA00023136"/>
    </source>
</evidence>
<feature type="compositionally biased region" description="Polar residues" evidence="5">
    <location>
        <begin position="1"/>
        <end position="10"/>
    </location>
</feature>
<evidence type="ECO:0000259" key="7">
    <source>
        <dbReference type="Pfam" id="PF02656"/>
    </source>
</evidence>
<dbReference type="InterPro" id="IPR052053">
    <property type="entry name" value="IM_YidH-like"/>
</dbReference>
<evidence type="ECO:0000256" key="6">
    <source>
        <dbReference type="SAM" id="Phobius"/>
    </source>
</evidence>
<keyword evidence="9" id="KW-1185">Reference proteome</keyword>
<feature type="domain" description="DUF202" evidence="7">
    <location>
        <begin position="111"/>
        <end position="182"/>
    </location>
</feature>
<feature type="transmembrane region" description="Helical" evidence="6">
    <location>
        <begin position="155"/>
        <end position="178"/>
    </location>
</feature>
<dbReference type="Proteomes" id="UP001287286">
    <property type="component" value="Unassembled WGS sequence"/>
</dbReference>
<comment type="subcellular location">
    <subcellularLocation>
        <location evidence="1">Endomembrane system</location>
        <topology evidence="1">Multi-pass membrane protein</topology>
    </subcellularLocation>
</comment>
<keyword evidence="2 6" id="KW-0812">Transmembrane</keyword>
<comment type="caution">
    <text evidence="8">The sequence shown here is derived from an EMBL/GenBank/DDBJ whole genome shotgun (WGS) entry which is preliminary data.</text>
</comment>
<gene>
    <name evidence="8" type="ORF">Purlil1_8156</name>
</gene>
<evidence type="ECO:0000256" key="5">
    <source>
        <dbReference type="SAM" id="MobiDB-lite"/>
    </source>
</evidence>
<evidence type="ECO:0000256" key="1">
    <source>
        <dbReference type="ARBA" id="ARBA00004127"/>
    </source>
</evidence>
<dbReference type="InterPro" id="IPR003807">
    <property type="entry name" value="DUF202"/>
</dbReference>
<accession>A0ABR0BU47</accession>
<dbReference type="PANTHER" id="PTHR34187">
    <property type="entry name" value="FGR18P"/>
    <property type="match status" value="1"/>
</dbReference>
<evidence type="ECO:0000313" key="8">
    <source>
        <dbReference type="EMBL" id="KAK4087566.1"/>
    </source>
</evidence>
<dbReference type="EMBL" id="JAWRVI010000031">
    <property type="protein sequence ID" value="KAK4087566.1"/>
    <property type="molecule type" value="Genomic_DNA"/>
</dbReference>
<evidence type="ECO:0000256" key="2">
    <source>
        <dbReference type="ARBA" id="ARBA00022692"/>
    </source>
</evidence>
<feature type="transmembrane region" description="Helical" evidence="6">
    <location>
        <begin position="58"/>
        <end position="75"/>
    </location>
</feature>
<keyword evidence="4 6" id="KW-0472">Membrane</keyword>
<feature type="transmembrane region" description="Helical" evidence="6">
    <location>
        <begin position="123"/>
        <end position="143"/>
    </location>
</feature>
<dbReference type="Pfam" id="PF02656">
    <property type="entry name" value="DUF202"/>
    <property type="match status" value="1"/>
</dbReference>
<name>A0ABR0BU47_PURLI</name>
<reference evidence="8 9" key="1">
    <citation type="journal article" date="2024" name="Microbiol. Resour. Announc.">
        <title>Genome annotations for the ascomycete fungi Trichoderma harzianum, Trichoderma aggressivum, and Purpureocillium lilacinum.</title>
        <authorList>
            <person name="Beijen E.P.W."/>
            <person name="Ohm R.A."/>
        </authorList>
    </citation>
    <scope>NUCLEOTIDE SEQUENCE [LARGE SCALE GENOMIC DNA]</scope>
    <source>
        <strain evidence="8 9">CBS 150709</strain>
    </source>
</reference>
<feature type="region of interest" description="Disordered" evidence="5">
    <location>
        <begin position="1"/>
        <end position="20"/>
    </location>
</feature>
<dbReference type="PANTHER" id="PTHR34187:SF3">
    <property type="entry name" value="DUF DOMAIN PROTEIN (AFU_ORTHOLOGUE AFUA_6G11150)"/>
    <property type="match status" value="1"/>
</dbReference>
<evidence type="ECO:0000256" key="3">
    <source>
        <dbReference type="ARBA" id="ARBA00022989"/>
    </source>
</evidence>